<comment type="similarity">
    <text evidence="1">Belongs to the 'phage' integrase family.</text>
</comment>
<reference evidence="10" key="1">
    <citation type="submission" date="2016-10" db="EMBL/GenBank/DDBJ databases">
        <authorList>
            <person name="Varghese N."/>
            <person name="Submissions S."/>
        </authorList>
    </citation>
    <scope>NUCLEOTIDE SEQUENCE [LARGE SCALE GENOMIC DNA]</scope>
    <source>
        <strain evidence="10">DSM 13327</strain>
    </source>
</reference>
<dbReference type="Gene3D" id="1.10.150.130">
    <property type="match status" value="1"/>
</dbReference>
<dbReference type="EMBL" id="FOTS01000012">
    <property type="protein sequence ID" value="SFL66005.1"/>
    <property type="molecule type" value="Genomic_DNA"/>
</dbReference>
<feature type="region of interest" description="Disordered" evidence="6">
    <location>
        <begin position="150"/>
        <end position="171"/>
    </location>
</feature>
<dbReference type="AlphaFoldDB" id="A0A1I4JHF4"/>
<gene>
    <name evidence="9" type="ORF">SAMN04490355_101291</name>
</gene>
<feature type="domain" description="Tyr recombinase" evidence="7">
    <location>
        <begin position="213"/>
        <end position="416"/>
    </location>
</feature>
<dbReference type="PANTHER" id="PTHR30629">
    <property type="entry name" value="PROPHAGE INTEGRASE"/>
    <property type="match status" value="1"/>
</dbReference>
<name>A0A1I4JHF4_9FIRM</name>
<dbReference type="SUPFAM" id="SSF56349">
    <property type="entry name" value="DNA breaking-rejoining enzymes"/>
    <property type="match status" value="1"/>
</dbReference>
<evidence type="ECO:0000256" key="3">
    <source>
        <dbReference type="ARBA" id="ARBA00023125"/>
    </source>
</evidence>
<dbReference type="STRING" id="1123291.SAMN04490355_101291"/>
<feature type="region of interest" description="Disordered" evidence="6">
    <location>
        <begin position="1"/>
        <end position="27"/>
    </location>
</feature>
<dbReference type="InterPro" id="IPR013762">
    <property type="entry name" value="Integrase-like_cat_sf"/>
</dbReference>
<dbReference type="CDD" id="cd01189">
    <property type="entry name" value="INT_ICEBs1_C_like"/>
    <property type="match status" value="1"/>
</dbReference>
<dbReference type="InterPro" id="IPR044068">
    <property type="entry name" value="CB"/>
</dbReference>
<evidence type="ECO:0000313" key="10">
    <source>
        <dbReference type="Proteomes" id="UP000199520"/>
    </source>
</evidence>
<dbReference type="GO" id="GO:0006310">
    <property type="term" value="P:DNA recombination"/>
    <property type="evidence" value="ECO:0007669"/>
    <property type="project" value="UniProtKB-KW"/>
</dbReference>
<dbReference type="InterPro" id="IPR011010">
    <property type="entry name" value="DNA_brk_join_enz"/>
</dbReference>
<dbReference type="InterPro" id="IPR004107">
    <property type="entry name" value="Integrase_SAM-like_N"/>
</dbReference>
<evidence type="ECO:0000259" key="7">
    <source>
        <dbReference type="PROSITE" id="PS51898"/>
    </source>
</evidence>
<evidence type="ECO:0000313" key="9">
    <source>
        <dbReference type="EMBL" id="SFL66005.1"/>
    </source>
</evidence>
<dbReference type="PANTHER" id="PTHR30629:SF2">
    <property type="entry name" value="PROPHAGE INTEGRASE INTS-RELATED"/>
    <property type="match status" value="1"/>
</dbReference>
<proteinExistence type="inferred from homology"/>
<feature type="compositionally biased region" description="Basic and acidic residues" evidence="6">
    <location>
        <begin position="158"/>
        <end position="170"/>
    </location>
</feature>
<dbReference type="Pfam" id="PF00589">
    <property type="entry name" value="Phage_integrase"/>
    <property type="match status" value="1"/>
</dbReference>
<evidence type="ECO:0000256" key="4">
    <source>
        <dbReference type="ARBA" id="ARBA00023172"/>
    </source>
</evidence>
<evidence type="ECO:0000259" key="8">
    <source>
        <dbReference type="PROSITE" id="PS51900"/>
    </source>
</evidence>
<dbReference type="OrthoDB" id="9803188at2"/>
<dbReference type="PROSITE" id="PS51898">
    <property type="entry name" value="TYR_RECOMBINASE"/>
    <property type="match status" value="1"/>
</dbReference>
<sequence length="434" mass="49983">MKRKEDLVNNGDVAAKKKKTKSRQNGEGTIYDKVVKKKRKNGEEYELKYVEAQIMINNKRCTKTFKGKREASAWLQKKREEASKGIYIVSNKVKFKEFADTWLKDKEIEGKKETTLSGWRLYLDNHILPSLGSIALKDITTEKLNSFYSEKMGTNSQRKRDSKTEEKKNEPISPNTVIHFHRIIHNILNHAIKHRILAYNPATACSKPKAVKPQINILTVEEVVKLLETARLYNIKKNGEINEKVNQSYYPALVVAVYTGLRRSELMGLKWKYVDLDNGILTITETLLQITGKKAYQEDDTKTYAGKRTIAVPSEVIEILSKHKEYMGDTEYVFCNNKRGTPDPHNFNRFFEKLLVKAGIEKHVRIHDLRHTNVSMMVLQGVNPKDISKRIGHSSYSFTMQTYAHIMPETDMKTAEKLSELLQKSTEKPTEIKG</sequence>
<feature type="domain" description="Core-binding (CB)" evidence="8">
    <location>
        <begin position="93"/>
        <end position="192"/>
    </location>
</feature>
<dbReference type="InterPro" id="IPR002104">
    <property type="entry name" value="Integrase_catalytic"/>
</dbReference>
<protein>
    <submittedName>
        <fullName evidence="9">Site-specific recombinase XerD</fullName>
    </submittedName>
</protein>
<keyword evidence="10" id="KW-1185">Reference proteome</keyword>
<evidence type="ECO:0000256" key="2">
    <source>
        <dbReference type="ARBA" id="ARBA00022908"/>
    </source>
</evidence>
<dbReference type="GO" id="GO:0003677">
    <property type="term" value="F:DNA binding"/>
    <property type="evidence" value="ECO:0007669"/>
    <property type="project" value="UniProtKB-UniRule"/>
</dbReference>
<keyword evidence="2" id="KW-0229">DNA integration</keyword>
<keyword evidence="3 5" id="KW-0238">DNA-binding</keyword>
<dbReference type="InterPro" id="IPR050808">
    <property type="entry name" value="Phage_Integrase"/>
</dbReference>
<dbReference type="Proteomes" id="UP000199520">
    <property type="component" value="Unassembled WGS sequence"/>
</dbReference>
<dbReference type="RefSeq" id="WP_090935250.1">
    <property type="nucleotide sequence ID" value="NZ_FOTS01000012.1"/>
</dbReference>
<organism evidence="9 10">
    <name type="scientific">Pelosinus propionicus DSM 13327</name>
    <dbReference type="NCBI Taxonomy" id="1123291"/>
    <lineage>
        <taxon>Bacteria</taxon>
        <taxon>Bacillati</taxon>
        <taxon>Bacillota</taxon>
        <taxon>Negativicutes</taxon>
        <taxon>Selenomonadales</taxon>
        <taxon>Sporomusaceae</taxon>
        <taxon>Pelosinus</taxon>
    </lineage>
</organism>
<dbReference type="PROSITE" id="PS51900">
    <property type="entry name" value="CB"/>
    <property type="match status" value="1"/>
</dbReference>
<dbReference type="Gene3D" id="1.10.443.10">
    <property type="entry name" value="Intergrase catalytic core"/>
    <property type="match status" value="1"/>
</dbReference>
<dbReference type="GO" id="GO:0015074">
    <property type="term" value="P:DNA integration"/>
    <property type="evidence" value="ECO:0007669"/>
    <property type="project" value="UniProtKB-KW"/>
</dbReference>
<keyword evidence="4" id="KW-0233">DNA recombination</keyword>
<evidence type="ECO:0000256" key="5">
    <source>
        <dbReference type="PROSITE-ProRule" id="PRU01248"/>
    </source>
</evidence>
<evidence type="ECO:0000256" key="1">
    <source>
        <dbReference type="ARBA" id="ARBA00008857"/>
    </source>
</evidence>
<dbReference type="Pfam" id="PF14659">
    <property type="entry name" value="Phage_int_SAM_3"/>
    <property type="match status" value="1"/>
</dbReference>
<accession>A0A1I4JHF4</accession>
<dbReference type="InterPro" id="IPR010998">
    <property type="entry name" value="Integrase_recombinase_N"/>
</dbReference>
<evidence type="ECO:0000256" key="6">
    <source>
        <dbReference type="SAM" id="MobiDB-lite"/>
    </source>
</evidence>